<dbReference type="Pfam" id="PF08044">
    <property type="entry name" value="DUF1707"/>
    <property type="match status" value="1"/>
</dbReference>
<dbReference type="PANTHER" id="PTHR40763">
    <property type="entry name" value="MEMBRANE PROTEIN-RELATED"/>
    <property type="match status" value="1"/>
</dbReference>
<protein>
    <recommendedName>
        <fullName evidence="1">DUF1707 domain-containing protein</fullName>
    </recommendedName>
</protein>
<accession>R7Y874</accession>
<reference evidence="2 3" key="1">
    <citation type="journal article" date="2013" name="Genome Announc.">
        <title>Draft Genome Sequence of a Benzothiophene-Desulfurizing Bacterium, Gordona terrae Strain C-6.</title>
        <authorList>
            <person name="Wang W."/>
            <person name="Ma T."/>
            <person name="Ren Y."/>
            <person name="Li G."/>
        </authorList>
    </citation>
    <scope>NUCLEOTIDE SEQUENCE [LARGE SCALE GENOMIC DNA]</scope>
    <source>
        <strain evidence="2 3">C-6</strain>
    </source>
</reference>
<name>R7Y874_9ACTN</name>
<evidence type="ECO:0000313" key="2">
    <source>
        <dbReference type="EMBL" id="EON31954.1"/>
    </source>
</evidence>
<evidence type="ECO:0000259" key="1">
    <source>
        <dbReference type="Pfam" id="PF08044"/>
    </source>
</evidence>
<feature type="domain" description="DUF1707" evidence="1">
    <location>
        <begin position="10"/>
        <end position="62"/>
    </location>
</feature>
<dbReference type="AlphaFoldDB" id="R7Y874"/>
<dbReference type="OrthoDB" id="3534574at2"/>
<comment type="caution">
    <text evidence="2">The sequence shown here is derived from an EMBL/GenBank/DDBJ whole genome shotgun (WGS) entry which is preliminary data.</text>
</comment>
<dbReference type="InterPro" id="IPR012551">
    <property type="entry name" value="DUF1707_SHOCT-like"/>
</dbReference>
<dbReference type="PANTHER" id="PTHR40763:SF5">
    <property type="entry name" value="MEMBRANE PROTEIN"/>
    <property type="match status" value="1"/>
</dbReference>
<dbReference type="RefSeq" id="WP_010843431.1">
    <property type="nucleotide sequence ID" value="NZ_AQPW01000018.1"/>
</dbReference>
<evidence type="ECO:0000313" key="3">
    <source>
        <dbReference type="Proteomes" id="UP000013569"/>
    </source>
</evidence>
<dbReference type="PATRIC" id="fig|1316928.3.peg.3052"/>
<dbReference type="Proteomes" id="UP000013569">
    <property type="component" value="Unassembled WGS sequence"/>
</dbReference>
<sequence>MVDRLPDDDLRVGNPERERAVTLLNDAFSSGYLEIAEFEERSGLVYTAKTRADLRAVLENLPNAGRLFNDPAPAVTTMPAVAVPPTSPLHLEAEWDTVRRKGTWHVPPSTLVTGSMGTVDLDFTHASFPGPSTTLQFQVSTTTVKLRIGPDHEIRYGDLQLSGWSKVKDKAGAPTRPGGPVIELTGSASGMTGITIRRG</sequence>
<proteinExistence type="predicted"/>
<gene>
    <name evidence="2" type="ORF">GTC6_15129</name>
</gene>
<organism evidence="2 3">
    <name type="scientific">Gordonia terrae C-6</name>
    <dbReference type="NCBI Taxonomy" id="1316928"/>
    <lineage>
        <taxon>Bacteria</taxon>
        <taxon>Bacillati</taxon>
        <taxon>Actinomycetota</taxon>
        <taxon>Actinomycetes</taxon>
        <taxon>Mycobacteriales</taxon>
        <taxon>Gordoniaceae</taxon>
        <taxon>Gordonia</taxon>
    </lineage>
</organism>
<dbReference type="EMBL" id="AQPW01000018">
    <property type="protein sequence ID" value="EON31954.1"/>
    <property type="molecule type" value="Genomic_DNA"/>
</dbReference>